<protein>
    <submittedName>
        <fullName evidence="1">Uncharacterized protein</fullName>
    </submittedName>
</protein>
<evidence type="ECO:0000313" key="2">
    <source>
        <dbReference type="Proteomes" id="UP001219525"/>
    </source>
</evidence>
<keyword evidence="2" id="KW-1185">Reference proteome</keyword>
<sequence>MEAHAVSGNAGARVTVGILPVFGTTSGNAMPPTSGMTRLRQHYATRLCKSNDRGHNLNNGGANNGGKFIGVEGFQAPLIPSTCSHAAFRFEESMVAAGYTLTIFQHAGEPRNAQEPRVWDLSNTAYLMPKNFDVFSKRGGPEAKGGSEATMTEAVINGPEATRIMTQANKQDNIHAMLQLPGVTNLGSIYPGLASEPPNSMRLGWHSAQ</sequence>
<name>A0AAD6UPR5_9AGAR</name>
<reference evidence="1" key="1">
    <citation type="submission" date="2023-03" db="EMBL/GenBank/DDBJ databases">
        <title>Massive genome expansion in bonnet fungi (Mycena s.s.) driven by repeated elements and novel gene families across ecological guilds.</title>
        <authorList>
            <consortium name="Lawrence Berkeley National Laboratory"/>
            <person name="Harder C.B."/>
            <person name="Miyauchi S."/>
            <person name="Viragh M."/>
            <person name="Kuo A."/>
            <person name="Thoen E."/>
            <person name="Andreopoulos B."/>
            <person name="Lu D."/>
            <person name="Skrede I."/>
            <person name="Drula E."/>
            <person name="Henrissat B."/>
            <person name="Morin E."/>
            <person name="Kohler A."/>
            <person name="Barry K."/>
            <person name="LaButti K."/>
            <person name="Morin E."/>
            <person name="Salamov A."/>
            <person name="Lipzen A."/>
            <person name="Mereny Z."/>
            <person name="Hegedus B."/>
            <person name="Baldrian P."/>
            <person name="Stursova M."/>
            <person name="Weitz H."/>
            <person name="Taylor A."/>
            <person name="Grigoriev I.V."/>
            <person name="Nagy L.G."/>
            <person name="Martin F."/>
            <person name="Kauserud H."/>
        </authorList>
    </citation>
    <scope>NUCLEOTIDE SEQUENCE</scope>
    <source>
        <strain evidence="1">9144</strain>
    </source>
</reference>
<dbReference type="Proteomes" id="UP001219525">
    <property type="component" value="Unassembled WGS sequence"/>
</dbReference>
<dbReference type="EMBL" id="JARJCW010000127">
    <property type="protein sequence ID" value="KAJ7191893.1"/>
    <property type="molecule type" value="Genomic_DNA"/>
</dbReference>
<evidence type="ECO:0000313" key="1">
    <source>
        <dbReference type="EMBL" id="KAJ7191893.1"/>
    </source>
</evidence>
<gene>
    <name evidence="1" type="ORF">GGX14DRAFT_406857</name>
</gene>
<organism evidence="1 2">
    <name type="scientific">Mycena pura</name>
    <dbReference type="NCBI Taxonomy" id="153505"/>
    <lineage>
        <taxon>Eukaryota</taxon>
        <taxon>Fungi</taxon>
        <taxon>Dikarya</taxon>
        <taxon>Basidiomycota</taxon>
        <taxon>Agaricomycotina</taxon>
        <taxon>Agaricomycetes</taxon>
        <taxon>Agaricomycetidae</taxon>
        <taxon>Agaricales</taxon>
        <taxon>Marasmiineae</taxon>
        <taxon>Mycenaceae</taxon>
        <taxon>Mycena</taxon>
    </lineage>
</organism>
<comment type="caution">
    <text evidence="1">The sequence shown here is derived from an EMBL/GenBank/DDBJ whole genome shotgun (WGS) entry which is preliminary data.</text>
</comment>
<accession>A0AAD6UPR5</accession>
<dbReference type="AlphaFoldDB" id="A0AAD6UPR5"/>
<proteinExistence type="predicted"/>